<feature type="non-terminal residue" evidence="2">
    <location>
        <position position="1"/>
    </location>
</feature>
<dbReference type="Pfam" id="PF07238">
    <property type="entry name" value="PilZ"/>
    <property type="match status" value="1"/>
</dbReference>
<accession>A0A3B1BVF8</accession>
<organism evidence="2">
    <name type="scientific">hydrothermal vent metagenome</name>
    <dbReference type="NCBI Taxonomy" id="652676"/>
    <lineage>
        <taxon>unclassified sequences</taxon>
        <taxon>metagenomes</taxon>
        <taxon>ecological metagenomes</taxon>
    </lineage>
</organism>
<sequence>RDQGKHHGHDQDDEIRRLRKRVPFETTITIEYDDKTVEYKHSYDISMNGIFIRTGQTLPVGTCGSFTMKLSMGMRSEWITGQCEVIRSVSLDDGLSEEEPGPGIGIKFTYLEPESSRRLYHVIRYNQPA</sequence>
<dbReference type="EMBL" id="UOGA01000002">
    <property type="protein sequence ID" value="VAX14710.1"/>
    <property type="molecule type" value="Genomic_DNA"/>
</dbReference>
<feature type="domain" description="PilZ" evidence="1">
    <location>
        <begin position="16"/>
        <end position="120"/>
    </location>
</feature>
<evidence type="ECO:0000313" key="2">
    <source>
        <dbReference type="EMBL" id="VAX14710.1"/>
    </source>
</evidence>
<reference evidence="2" key="1">
    <citation type="submission" date="2018-06" db="EMBL/GenBank/DDBJ databases">
        <authorList>
            <person name="Zhirakovskaya E."/>
        </authorList>
    </citation>
    <scope>NUCLEOTIDE SEQUENCE</scope>
</reference>
<gene>
    <name evidence="2" type="ORF">MNBD_NITROSPINAE04-353</name>
</gene>
<dbReference type="InterPro" id="IPR009875">
    <property type="entry name" value="PilZ_domain"/>
</dbReference>
<evidence type="ECO:0000259" key="1">
    <source>
        <dbReference type="Pfam" id="PF07238"/>
    </source>
</evidence>
<dbReference type="AlphaFoldDB" id="A0A3B1BVF8"/>
<dbReference type="Gene3D" id="2.40.10.220">
    <property type="entry name" value="predicted glycosyltransferase like domains"/>
    <property type="match status" value="1"/>
</dbReference>
<dbReference type="GO" id="GO:0035438">
    <property type="term" value="F:cyclic-di-GMP binding"/>
    <property type="evidence" value="ECO:0007669"/>
    <property type="project" value="InterPro"/>
</dbReference>
<proteinExistence type="predicted"/>
<protein>
    <recommendedName>
        <fullName evidence="1">PilZ domain-containing protein</fullName>
    </recommendedName>
</protein>
<name>A0A3B1BVF8_9ZZZZ</name>
<dbReference type="SUPFAM" id="SSF141371">
    <property type="entry name" value="PilZ domain-like"/>
    <property type="match status" value="1"/>
</dbReference>